<evidence type="ECO:0000256" key="1">
    <source>
        <dbReference type="ARBA" id="ARBA00006242"/>
    </source>
</evidence>
<dbReference type="GO" id="GO:0022627">
    <property type="term" value="C:cytosolic small ribosomal subunit"/>
    <property type="evidence" value="ECO:0007669"/>
    <property type="project" value="TreeGrafter"/>
</dbReference>
<dbReference type="CDD" id="cd01425">
    <property type="entry name" value="RPS2"/>
    <property type="match status" value="1"/>
</dbReference>
<organism evidence="8 9">
    <name type="scientific">Candidatus Wirthbacteria bacterium CG2_30_54_11</name>
    <dbReference type="NCBI Taxonomy" id="1817892"/>
    <lineage>
        <taxon>Bacteria</taxon>
        <taxon>Candidatus Wirthbacteria</taxon>
    </lineage>
</organism>
<feature type="compositionally biased region" description="Basic and acidic residues" evidence="7">
    <location>
        <begin position="24"/>
        <end position="42"/>
    </location>
</feature>
<feature type="region of interest" description="Disordered" evidence="7">
    <location>
        <begin position="344"/>
        <end position="364"/>
    </location>
</feature>
<dbReference type="HAMAP" id="MF_00291_B">
    <property type="entry name" value="Ribosomal_uS2_B"/>
    <property type="match status" value="1"/>
</dbReference>
<comment type="similarity">
    <text evidence="1 5 6">Belongs to the universal ribosomal protein uS2 family.</text>
</comment>
<feature type="compositionally biased region" description="Basic and acidic residues" evidence="7">
    <location>
        <begin position="347"/>
        <end position="363"/>
    </location>
</feature>
<dbReference type="Pfam" id="PF00318">
    <property type="entry name" value="Ribosomal_S2"/>
    <property type="match status" value="1"/>
</dbReference>
<dbReference type="InterPro" id="IPR018130">
    <property type="entry name" value="Ribosomal_uS2_CS"/>
</dbReference>
<evidence type="ECO:0000256" key="3">
    <source>
        <dbReference type="ARBA" id="ARBA00023274"/>
    </source>
</evidence>
<dbReference type="Gene3D" id="3.40.50.10490">
    <property type="entry name" value="Glucose-6-phosphate isomerase like protein, domain 1"/>
    <property type="match status" value="1"/>
</dbReference>
<dbReference type="PANTHER" id="PTHR12534:SF0">
    <property type="entry name" value="SMALL RIBOSOMAL SUBUNIT PROTEIN US2M"/>
    <property type="match status" value="1"/>
</dbReference>
<dbReference type="SUPFAM" id="SSF52313">
    <property type="entry name" value="Ribosomal protein S2"/>
    <property type="match status" value="1"/>
</dbReference>
<evidence type="ECO:0000256" key="5">
    <source>
        <dbReference type="HAMAP-Rule" id="MF_00291"/>
    </source>
</evidence>
<keyword evidence="3 5" id="KW-0687">Ribonucleoprotein</keyword>
<evidence type="ECO:0000313" key="9">
    <source>
        <dbReference type="Proteomes" id="UP000183245"/>
    </source>
</evidence>
<dbReference type="InterPro" id="IPR010994">
    <property type="entry name" value="RuvA_2-like"/>
</dbReference>
<protein>
    <recommendedName>
        <fullName evidence="4 5">Small ribosomal subunit protein uS2</fullName>
    </recommendedName>
</protein>
<keyword evidence="2 5" id="KW-0689">Ribosomal protein</keyword>
<proteinExistence type="inferred from homology"/>
<dbReference type="PANTHER" id="PTHR12534">
    <property type="entry name" value="30S RIBOSOMAL PROTEIN S2 PROKARYOTIC AND ORGANELLAR"/>
    <property type="match status" value="1"/>
</dbReference>
<feature type="region of interest" description="Disordered" evidence="7">
    <location>
        <begin position="1"/>
        <end position="42"/>
    </location>
</feature>
<evidence type="ECO:0000313" key="8">
    <source>
        <dbReference type="EMBL" id="OIP97482.1"/>
    </source>
</evidence>
<comment type="caution">
    <text evidence="8">The sequence shown here is derived from an EMBL/GenBank/DDBJ whole genome shotgun (WGS) entry which is preliminary data.</text>
</comment>
<dbReference type="AlphaFoldDB" id="A0A1J5ISV3"/>
<dbReference type="Gene3D" id="1.10.150.20">
    <property type="entry name" value="5' to 3' exonuclease, C-terminal subdomain"/>
    <property type="match status" value="1"/>
</dbReference>
<accession>A0A1J5ISV3</accession>
<reference evidence="8 9" key="1">
    <citation type="journal article" date="2016" name="Environ. Microbiol.">
        <title>Genomic resolution of a cold subsurface aquifer community provides metabolic insights for novel microbes adapted to high CO concentrations.</title>
        <authorList>
            <person name="Probst A.J."/>
            <person name="Castelle C.J."/>
            <person name="Singh A."/>
            <person name="Brown C.T."/>
            <person name="Anantharaman K."/>
            <person name="Sharon I."/>
            <person name="Hug L.A."/>
            <person name="Burstein D."/>
            <person name="Emerson J.B."/>
            <person name="Thomas B.C."/>
            <person name="Banfield J.F."/>
        </authorList>
    </citation>
    <scope>NUCLEOTIDE SEQUENCE [LARGE SCALE GENOMIC DNA]</scope>
    <source>
        <strain evidence="8">CG2_30_54_11</strain>
    </source>
</reference>
<evidence type="ECO:0000256" key="2">
    <source>
        <dbReference type="ARBA" id="ARBA00022980"/>
    </source>
</evidence>
<dbReference type="Pfam" id="PF14520">
    <property type="entry name" value="HHH_5"/>
    <property type="match status" value="1"/>
</dbReference>
<gene>
    <name evidence="5" type="primary">rpsB</name>
    <name evidence="8" type="ORF">AUK40_03150</name>
</gene>
<evidence type="ECO:0000256" key="6">
    <source>
        <dbReference type="RuleBase" id="RU003631"/>
    </source>
</evidence>
<dbReference type="InterPro" id="IPR023591">
    <property type="entry name" value="Ribosomal_uS2_flav_dom_sf"/>
</dbReference>
<dbReference type="SUPFAM" id="SSF47781">
    <property type="entry name" value="RuvA domain 2-like"/>
    <property type="match status" value="1"/>
</dbReference>
<name>A0A1J5ISV3_9BACT</name>
<dbReference type="EMBL" id="MNZT01000054">
    <property type="protein sequence ID" value="OIP97482.1"/>
    <property type="molecule type" value="Genomic_DNA"/>
</dbReference>
<dbReference type="GO" id="GO:0003735">
    <property type="term" value="F:structural constituent of ribosome"/>
    <property type="evidence" value="ECO:0007669"/>
    <property type="project" value="InterPro"/>
</dbReference>
<sequence>MTEDQIQAGVVTETATAPLSVSEPKAEQKEETKAERPVEAEAKAELKAKVEAEPKVETKSTAASIGTENEAMLRLMLKCGVHFGHQTSRWNPKTKPYIFTERGGVHIIDLMQTIDCLKAAKKVIHDIIARGGTVLFVCTKRQGQAKVVEIAQAAHMPYVNSRWLGGFFTNFKTLSTRIRYYNEIKAKKESGELETMIKKEKVLLLKKLDRLDTLFGGMSNLTRLPDLVFVIDPKREKNAVKETRAMGIPVMGTLDTNCDPDLVDYPIPANDDAIRAIHFVLDQIGEVAAAARADFEAKHRAPALTSTAAKVPAVQESIEIPEEIEMLVEKELDEEERKAAQNLRKSVSKEDEQIMHSHKHGDSTVKITEASLSPEAPPKTEKTVEKVSDNITAEALPSLNAALVTKLAKAYKTLTALKAAAEDDLTGIEGIGAVTAKKIITALK</sequence>
<dbReference type="PRINTS" id="PR00395">
    <property type="entry name" value="RIBOSOMALS2"/>
</dbReference>
<dbReference type="PROSITE" id="PS00962">
    <property type="entry name" value="RIBOSOMAL_S2_1"/>
    <property type="match status" value="1"/>
</dbReference>
<dbReference type="InterPro" id="IPR005706">
    <property type="entry name" value="Ribosomal_uS2_bac/mit/plastid"/>
</dbReference>
<dbReference type="NCBIfam" id="TIGR01011">
    <property type="entry name" value="rpsB_bact"/>
    <property type="match status" value="1"/>
</dbReference>
<dbReference type="PROSITE" id="PS00963">
    <property type="entry name" value="RIBOSOMAL_S2_2"/>
    <property type="match status" value="1"/>
</dbReference>
<dbReference type="InterPro" id="IPR001865">
    <property type="entry name" value="Ribosomal_uS2"/>
</dbReference>
<evidence type="ECO:0000256" key="7">
    <source>
        <dbReference type="SAM" id="MobiDB-lite"/>
    </source>
</evidence>
<evidence type="ECO:0000256" key="4">
    <source>
        <dbReference type="ARBA" id="ARBA00035256"/>
    </source>
</evidence>
<dbReference type="Proteomes" id="UP000183245">
    <property type="component" value="Unassembled WGS sequence"/>
</dbReference>
<dbReference type="GO" id="GO:0006412">
    <property type="term" value="P:translation"/>
    <property type="evidence" value="ECO:0007669"/>
    <property type="project" value="UniProtKB-UniRule"/>
</dbReference>
<dbReference type="STRING" id="1817892.AUK40_03150"/>
<dbReference type="Gene3D" id="1.10.287.610">
    <property type="entry name" value="Helix hairpin bin"/>
    <property type="match status" value="1"/>
</dbReference>